<dbReference type="PROSITE" id="PS51257">
    <property type="entry name" value="PROKAR_LIPOPROTEIN"/>
    <property type="match status" value="1"/>
</dbReference>
<keyword evidence="11" id="KW-1185">Reference proteome</keyword>
<dbReference type="Proteomes" id="UP001527099">
    <property type="component" value="Unassembled WGS sequence"/>
</dbReference>
<organism evidence="10 11">
    <name type="scientific">Paenibacillus alginolyticus</name>
    <dbReference type="NCBI Taxonomy" id="59839"/>
    <lineage>
        <taxon>Bacteria</taxon>
        <taxon>Bacillati</taxon>
        <taxon>Bacillota</taxon>
        <taxon>Bacilli</taxon>
        <taxon>Bacillales</taxon>
        <taxon>Paenibacillaceae</taxon>
        <taxon>Paenibacillus</taxon>
    </lineage>
</organism>
<evidence type="ECO:0000256" key="1">
    <source>
        <dbReference type="ARBA" id="ARBA00004635"/>
    </source>
</evidence>
<keyword evidence="6" id="KW-0564">Palmitate</keyword>
<dbReference type="PANTHER" id="PTHR35789:SF1">
    <property type="entry name" value="SPORE GERMINATION PROTEIN B3"/>
    <property type="match status" value="1"/>
</dbReference>
<dbReference type="Gene3D" id="3.30.300.210">
    <property type="entry name" value="Nutrient germinant receptor protein C, domain 3"/>
    <property type="match status" value="1"/>
</dbReference>
<dbReference type="InterPro" id="IPR008844">
    <property type="entry name" value="Spore_GerAC-like"/>
</dbReference>
<dbReference type="Pfam" id="PF25198">
    <property type="entry name" value="Spore_GerAC_N"/>
    <property type="match status" value="1"/>
</dbReference>
<reference evidence="10 11" key="1">
    <citation type="submission" date="2022-05" db="EMBL/GenBank/DDBJ databases">
        <title>Genome Sequencing of Bee-Associated Microbes.</title>
        <authorList>
            <person name="Dunlap C."/>
        </authorList>
    </citation>
    <scope>NUCLEOTIDE SEQUENCE [LARGE SCALE GENOMIC DNA]</scope>
    <source>
        <strain evidence="10 11">NRRL B-14421</strain>
    </source>
</reference>
<dbReference type="RefSeq" id="WP_268617009.1">
    <property type="nucleotide sequence ID" value="NZ_JAMDMX010000080.1"/>
</dbReference>
<evidence type="ECO:0000313" key="10">
    <source>
        <dbReference type="EMBL" id="MCY9695837.1"/>
    </source>
</evidence>
<accession>A0ABT4GHZ6</accession>
<comment type="caution">
    <text evidence="10">The sequence shown here is derived from an EMBL/GenBank/DDBJ whole genome shotgun (WGS) entry which is preliminary data.</text>
</comment>
<keyword evidence="5" id="KW-0472">Membrane</keyword>
<dbReference type="InterPro" id="IPR038501">
    <property type="entry name" value="Spore_GerAC_C_sf"/>
</dbReference>
<feature type="domain" description="Spore germination GerAC-like C-terminal" evidence="8">
    <location>
        <begin position="215"/>
        <end position="384"/>
    </location>
</feature>
<evidence type="ECO:0000256" key="5">
    <source>
        <dbReference type="ARBA" id="ARBA00023136"/>
    </source>
</evidence>
<comment type="subcellular location">
    <subcellularLocation>
        <location evidence="1">Membrane</location>
        <topology evidence="1">Lipid-anchor</topology>
    </subcellularLocation>
</comment>
<keyword evidence="7" id="KW-0449">Lipoprotein</keyword>
<evidence type="ECO:0000256" key="3">
    <source>
        <dbReference type="ARBA" id="ARBA00022544"/>
    </source>
</evidence>
<name>A0ABT4GHZ6_9BACL</name>
<keyword evidence="4" id="KW-0732">Signal</keyword>
<evidence type="ECO:0000256" key="2">
    <source>
        <dbReference type="ARBA" id="ARBA00007886"/>
    </source>
</evidence>
<evidence type="ECO:0000259" key="8">
    <source>
        <dbReference type="Pfam" id="PF05504"/>
    </source>
</evidence>
<dbReference type="InterPro" id="IPR057336">
    <property type="entry name" value="GerAC_N"/>
</dbReference>
<dbReference type="Pfam" id="PF05504">
    <property type="entry name" value="Spore_GerAC"/>
    <property type="match status" value="1"/>
</dbReference>
<dbReference type="EMBL" id="JAMDMX010000080">
    <property type="protein sequence ID" value="MCY9695837.1"/>
    <property type="molecule type" value="Genomic_DNA"/>
</dbReference>
<dbReference type="PANTHER" id="PTHR35789">
    <property type="entry name" value="SPORE GERMINATION PROTEIN B3"/>
    <property type="match status" value="1"/>
</dbReference>
<evidence type="ECO:0000256" key="6">
    <source>
        <dbReference type="ARBA" id="ARBA00023139"/>
    </source>
</evidence>
<evidence type="ECO:0000256" key="7">
    <source>
        <dbReference type="ARBA" id="ARBA00023288"/>
    </source>
</evidence>
<comment type="similarity">
    <text evidence="2">Belongs to the GerABKC lipoprotein family.</text>
</comment>
<dbReference type="NCBIfam" id="TIGR02887">
    <property type="entry name" value="spore_ger_x_C"/>
    <property type="match status" value="1"/>
</dbReference>
<protein>
    <submittedName>
        <fullName evidence="10">Ger(X)C family spore germination protein</fullName>
    </submittedName>
</protein>
<evidence type="ECO:0000313" key="11">
    <source>
        <dbReference type="Proteomes" id="UP001527099"/>
    </source>
</evidence>
<keyword evidence="3" id="KW-0309">Germination</keyword>
<dbReference type="InterPro" id="IPR046953">
    <property type="entry name" value="Spore_GerAC-like_C"/>
</dbReference>
<gene>
    <name evidence="10" type="ORF">M5X19_23440</name>
</gene>
<evidence type="ECO:0000256" key="4">
    <source>
        <dbReference type="ARBA" id="ARBA00022729"/>
    </source>
</evidence>
<evidence type="ECO:0000259" key="9">
    <source>
        <dbReference type="Pfam" id="PF25198"/>
    </source>
</evidence>
<feature type="domain" description="Spore germination protein N-terminal" evidence="9">
    <location>
        <begin position="24"/>
        <end position="204"/>
    </location>
</feature>
<sequence length="392" mass="44417">MLLKKRSCWSSLICILFLLTGCWDRIEIDQRGFVIGVAIDYSHISKHKFKGTYQIVVPSGLKQSSQGQRGSGSSGKAYFNLSTTENSMPAISARLAARTSRTPYFEHLKIIIVSSEVAKDDKIFADLLDFFLRNNEMRRSVQILIADGKAADILDIPTFNEPTPIDYITSIARNDRKTNYMLPESRIGDVHEFLVKHESFAIQTVRLEEKGVSMTGSAIFDGKTKEFVGFLQGEETQGLNFVTERVKGGIIEAKIKDHTFAFRAERTKSKITMQQFSPTKFKFNIKLATEGVLDKSMSEYDPSNSEAIKDLEKSLEDVVKANTLKVIKKLQQTYKKDALGLGAFLYENHYKLWKPIENDWDQGLNIFTQSEINVQAEVIIRRIGNIIKTTKE</sequence>
<proteinExistence type="inferred from homology"/>